<feature type="compositionally biased region" description="Low complexity" evidence="1">
    <location>
        <begin position="169"/>
        <end position="189"/>
    </location>
</feature>
<reference evidence="2 3" key="1">
    <citation type="submission" date="2017-02" db="EMBL/GenBank/DDBJ databases">
        <title>Genomes of Trichoderma spp. with biocontrol activity.</title>
        <authorList>
            <person name="Gardiner D."/>
            <person name="Kazan K."/>
            <person name="Vos C."/>
            <person name="Harvey P."/>
        </authorList>
    </citation>
    <scope>NUCLEOTIDE SEQUENCE [LARGE SCALE GENOMIC DNA]</scope>
    <source>
        <strain evidence="2 3">A5MH</strain>
    </source>
</reference>
<proteinExistence type="predicted"/>
<feature type="region of interest" description="Disordered" evidence="1">
    <location>
        <begin position="166"/>
        <end position="201"/>
    </location>
</feature>
<organism evidence="2 3">
    <name type="scientific">Trichoderma gamsii</name>
    <dbReference type="NCBI Taxonomy" id="398673"/>
    <lineage>
        <taxon>Eukaryota</taxon>
        <taxon>Fungi</taxon>
        <taxon>Dikarya</taxon>
        <taxon>Ascomycota</taxon>
        <taxon>Pezizomycotina</taxon>
        <taxon>Sordariomycetes</taxon>
        <taxon>Hypocreomycetidae</taxon>
        <taxon>Hypocreales</taxon>
        <taxon>Hypocreaceae</taxon>
        <taxon>Trichoderma</taxon>
    </lineage>
</organism>
<dbReference type="Proteomes" id="UP000236546">
    <property type="component" value="Unassembled WGS sequence"/>
</dbReference>
<name>A0A2K0TD18_9HYPO</name>
<evidence type="ECO:0000313" key="2">
    <source>
        <dbReference type="EMBL" id="PNP43415.1"/>
    </source>
</evidence>
<protein>
    <recommendedName>
        <fullName evidence="4">FAR1 domain-containing protein</fullName>
    </recommendedName>
</protein>
<sequence>MESLYNLTFQTIEEARAAVDAVALPLGCSLVKNRTRPNLLELRCCKGRKFRSQHNPNLPPSKRRETSSQMTGCPYRLVIYRHSFISLWRIRRSRNDTANEHNHEVLPPTALSRFRNIVIEQRKPQIMSLYKLGLKPIQILKHLQEIDSDPGIQALTRHDIYNMVRKHNQQQQQQQEQQQQQQQQQQEQNDQQEEQPEEQTA</sequence>
<gene>
    <name evidence="2" type="ORF">TGAMA5MH_04873</name>
</gene>
<dbReference type="OrthoDB" id="5151057at2759"/>
<evidence type="ECO:0000256" key="1">
    <source>
        <dbReference type="SAM" id="MobiDB-lite"/>
    </source>
</evidence>
<comment type="caution">
    <text evidence="2">The sequence shown here is derived from an EMBL/GenBank/DDBJ whole genome shotgun (WGS) entry which is preliminary data.</text>
</comment>
<evidence type="ECO:0008006" key="4">
    <source>
        <dbReference type="Google" id="ProtNLM"/>
    </source>
</evidence>
<dbReference type="EMBL" id="MTYH01000042">
    <property type="protein sequence ID" value="PNP43415.1"/>
    <property type="molecule type" value="Genomic_DNA"/>
</dbReference>
<dbReference type="AlphaFoldDB" id="A0A2K0TD18"/>
<accession>A0A2K0TD18</accession>
<evidence type="ECO:0000313" key="3">
    <source>
        <dbReference type="Proteomes" id="UP000236546"/>
    </source>
</evidence>
<feature type="compositionally biased region" description="Acidic residues" evidence="1">
    <location>
        <begin position="190"/>
        <end position="201"/>
    </location>
</feature>